<dbReference type="InterPro" id="IPR038637">
    <property type="entry name" value="NPCBM_sf"/>
</dbReference>
<dbReference type="Gene3D" id="2.60.120.1060">
    <property type="entry name" value="NPCBM/NEW2 domain"/>
    <property type="match status" value="1"/>
</dbReference>
<comment type="caution">
    <text evidence="3">The sequence shown here is derived from an EMBL/GenBank/DDBJ whole genome shotgun (WGS) entry which is preliminary data.</text>
</comment>
<dbReference type="SMART" id="SM00710">
    <property type="entry name" value="PbH1"/>
    <property type="match status" value="5"/>
</dbReference>
<keyword evidence="4" id="KW-1185">Reference proteome</keyword>
<feature type="chain" id="PRO_5047184195" evidence="1">
    <location>
        <begin position="31"/>
        <end position="605"/>
    </location>
</feature>
<dbReference type="InterPro" id="IPR011050">
    <property type="entry name" value="Pectin_lyase_fold/virulence"/>
</dbReference>
<organism evidence="3 4">
    <name type="scientific">Deinococcus oregonensis</name>
    <dbReference type="NCBI Taxonomy" id="1805970"/>
    <lineage>
        <taxon>Bacteria</taxon>
        <taxon>Thermotogati</taxon>
        <taxon>Deinococcota</taxon>
        <taxon>Deinococci</taxon>
        <taxon>Deinococcales</taxon>
        <taxon>Deinococcaceae</taxon>
        <taxon>Deinococcus</taxon>
    </lineage>
</organism>
<proteinExistence type="predicted"/>
<dbReference type="RefSeq" id="WP_380011577.1">
    <property type="nucleotide sequence ID" value="NZ_JBHLYR010000045.1"/>
</dbReference>
<dbReference type="PROSITE" id="PS51257">
    <property type="entry name" value="PROKAR_LIPOPROTEIN"/>
    <property type="match status" value="1"/>
</dbReference>
<sequence>MSRSAALSLPRALRSSLPVGLMLLTLGLSACNSGTTTATAPAAPVAEVPANAAPADFVYDGQDHSWTSAAATTSALPLALSTGDNALSGENWTAATNGWGPIEKDQSNGDKLAGDGRALTLAGQTYARGFGVHANSSMTFALGGKCSTFTALVGVDDEVGDKGSVVFKVIADGVTLFDSGTMTGASATQSINVSVAGKQQLQLVVTDAGNGVSFDHADWATPVLGCTVTPLAPGEIQYSGPIVITKGGTYSGNWESTLNKSAVLIQTSEPVIIENSNIRSRGNLISGFKNRLTVRNTRGYALNPNVAGKAAGRAVNAEEVMSLRVENSYFEGTTGIYARAFMGNPAAGDTIKILKNRFRNTDGRLSDGAGGYSGQTAVVQAILFNNVKRLPNVEIGWNEIINEPGKSRTEENMNFYVSSGTPTSPFLIHDNYIQGAYGLSPLTDTFYAGGGILLGDGKVTDPLDSGYARVYNNQIVGTTNHGIAIGGGVDNQVYSNRVLGSGLTPDGQRLPAANVGLYVWDVVGAGQLPVPTFANNRMENNVVGWTKVAADGKTSNNATWFPNCGLNGTLCAGNQNIGTVTLDMEKQEYQGWLGKLTTNNVKIGP</sequence>
<keyword evidence="1" id="KW-0732">Signal</keyword>
<feature type="domain" description="Glycosyl hydrolase family 98 putative carbohydrate-binding module" evidence="2">
    <location>
        <begin position="81"/>
        <end position="226"/>
    </location>
</feature>
<dbReference type="InterPro" id="IPR008979">
    <property type="entry name" value="Galactose-bd-like_sf"/>
</dbReference>
<evidence type="ECO:0000259" key="2">
    <source>
        <dbReference type="SMART" id="SM00776"/>
    </source>
</evidence>
<dbReference type="InterPro" id="IPR013222">
    <property type="entry name" value="Glyco_hyd_98_carb-bd"/>
</dbReference>
<feature type="signal peptide" evidence="1">
    <location>
        <begin position="1"/>
        <end position="30"/>
    </location>
</feature>
<dbReference type="Proteomes" id="UP001589733">
    <property type="component" value="Unassembled WGS sequence"/>
</dbReference>
<evidence type="ECO:0000313" key="4">
    <source>
        <dbReference type="Proteomes" id="UP001589733"/>
    </source>
</evidence>
<name>A0ABV6B0D3_9DEIO</name>
<reference evidence="3 4" key="1">
    <citation type="submission" date="2024-09" db="EMBL/GenBank/DDBJ databases">
        <authorList>
            <person name="Sun Q."/>
            <person name="Mori K."/>
        </authorList>
    </citation>
    <scope>NUCLEOTIDE SEQUENCE [LARGE SCALE GENOMIC DNA]</scope>
    <source>
        <strain evidence="3 4">JCM 13503</strain>
    </source>
</reference>
<dbReference type="EMBL" id="JBHLYR010000045">
    <property type="protein sequence ID" value="MFB9993207.1"/>
    <property type="molecule type" value="Genomic_DNA"/>
</dbReference>
<dbReference type="InterPro" id="IPR006626">
    <property type="entry name" value="PbH1"/>
</dbReference>
<gene>
    <name evidence="3" type="ORF">ACFFLM_14640</name>
</gene>
<dbReference type="SUPFAM" id="SSF49785">
    <property type="entry name" value="Galactose-binding domain-like"/>
    <property type="match status" value="1"/>
</dbReference>
<accession>A0ABV6B0D3</accession>
<dbReference type="Pfam" id="PF08305">
    <property type="entry name" value="NPCBM"/>
    <property type="match status" value="1"/>
</dbReference>
<evidence type="ECO:0000256" key="1">
    <source>
        <dbReference type="SAM" id="SignalP"/>
    </source>
</evidence>
<dbReference type="SUPFAM" id="SSF51126">
    <property type="entry name" value="Pectin lyase-like"/>
    <property type="match status" value="1"/>
</dbReference>
<evidence type="ECO:0000313" key="3">
    <source>
        <dbReference type="EMBL" id="MFB9993207.1"/>
    </source>
</evidence>
<protein>
    <submittedName>
        <fullName evidence="3">NPCBM/NEW2 domain-containing protein</fullName>
    </submittedName>
</protein>
<dbReference type="SMART" id="SM00776">
    <property type="entry name" value="NPCBM"/>
    <property type="match status" value="1"/>
</dbReference>